<dbReference type="PROSITE" id="PS00682">
    <property type="entry name" value="ZP_1"/>
    <property type="match status" value="1"/>
</dbReference>
<dbReference type="Ensembl" id="ENSSHAT00000020027.2">
    <property type="protein sequence ID" value="ENSSHAP00000019870.2"/>
    <property type="gene ID" value="ENSSHAG00000016866.2"/>
</dbReference>
<feature type="domain" description="ZP" evidence="15">
    <location>
        <begin position="68"/>
        <end position="331"/>
    </location>
</feature>
<comment type="subunit">
    <text evidence="13">Polymers of ZP2 and ZP3 organized into long filaments cross-linked by ZP1 homodimers. Interacts with ZP1 and ZP2.</text>
</comment>
<dbReference type="GO" id="GO:0007339">
    <property type="term" value="P:binding of sperm to zona pellucida"/>
    <property type="evidence" value="ECO:0007669"/>
    <property type="project" value="UniProtKB-UniRule"/>
</dbReference>
<evidence type="ECO:0000259" key="15">
    <source>
        <dbReference type="PROSITE" id="PS51034"/>
    </source>
</evidence>
<evidence type="ECO:0000256" key="14">
    <source>
        <dbReference type="RuleBase" id="RU367066"/>
    </source>
</evidence>
<organism evidence="16 17">
    <name type="scientific">Sarcophilus harrisii</name>
    <name type="common">Tasmanian devil</name>
    <name type="synonym">Sarcophilus laniarius</name>
    <dbReference type="NCBI Taxonomy" id="9305"/>
    <lineage>
        <taxon>Eukaryota</taxon>
        <taxon>Metazoa</taxon>
        <taxon>Chordata</taxon>
        <taxon>Craniata</taxon>
        <taxon>Vertebrata</taxon>
        <taxon>Euteleostomi</taxon>
        <taxon>Mammalia</taxon>
        <taxon>Metatheria</taxon>
        <taxon>Dasyuromorphia</taxon>
        <taxon>Dasyuridae</taxon>
        <taxon>Sarcophilus</taxon>
    </lineage>
</organism>
<dbReference type="PRINTS" id="PR00023">
    <property type="entry name" value="ZPELLUCIDA"/>
</dbReference>
<evidence type="ECO:0000256" key="4">
    <source>
        <dbReference type="ARBA" id="ARBA00022525"/>
    </source>
</evidence>
<evidence type="ECO:0000256" key="13">
    <source>
        <dbReference type="ARBA" id="ARBA00047057"/>
    </source>
</evidence>
<dbReference type="Pfam" id="PF00100">
    <property type="entry name" value="Zona_pellucida"/>
    <property type="match status" value="1"/>
</dbReference>
<keyword evidence="10" id="KW-0472">Membrane</keyword>
<comment type="PTM">
    <text evidence="14">Proteolytically cleaved before the transmembrane segment to yield the secreted ectodomain incorporated in the zona pellucida.</text>
</comment>
<dbReference type="KEGG" id="shr:100925367"/>
<evidence type="ECO:0000256" key="12">
    <source>
        <dbReference type="ARBA" id="ARBA00023180"/>
    </source>
</evidence>
<dbReference type="InterPro" id="IPR055355">
    <property type="entry name" value="ZP-C"/>
</dbReference>
<reference evidence="16" key="3">
    <citation type="submission" date="2025-09" db="UniProtKB">
        <authorList>
            <consortium name="Ensembl"/>
        </authorList>
    </citation>
    <scope>IDENTIFICATION</scope>
</reference>
<dbReference type="FunFam" id="2.60.40.4100:FF:000002">
    <property type="entry name" value="Zona pellucida sperm-binding protein 3"/>
    <property type="match status" value="1"/>
</dbReference>
<evidence type="ECO:0000256" key="10">
    <source>
        <dbReference type="ARBA" id="ARBA00023136"/>
    </source>
</evidence>
<evidence type="ECO:0000313" key="17">
    <source>
        <dbReference type="Proteomes" id="UP000007648"/>
    </source>
</evidence>
<dbReference type="InterPro" id="IPR048290">
    <property type="entry name" value="ZP_chr"/>
</dbReference>
<dbReference type="PANTHER" id="PTHR11576">
    <property type="entry name" value="ZONA PELLUCIDA SPERM-BINDING PROTEIN 3"/>
    <property type="match status" value="1"/>
</dbReference>
<comment type="similarity">
    <text evidence="1 14">Belongs to the ZP domain family. ZPC subfamily.</text>
</comment>
<keyword evidence="8 14" id="KW-0732">Signal</keyword>
<dbReference type="PANTHER" id="PTHR11576:SF2">
    <property type="entry name" value="ZONA PELLUCIDA SPERM-BINDING PROTEIN 3"/>
    <property type="match status" value="1"/>
</dbReference>
<dbReference type="AlphaFoldDB" id="G3WWR5"/>
<dbReference type="eggNOG" id="ENOG502QSZF">
    <property type="taxonomic scope" value="Eukaryota"/>
</dbReference>
<protein>
    <recommendedName>
        <fullName evidence="2 14">Zona pellucida sperm-binding protein 3</fullName>
    </recommendedName>
</protein>
<comment type="domain">
    <text evidence="14">The ZP domain is involved in the polymerization of the ZP proteins to form the zona pellucida.</text>
</comment>
<evidence type="ECO:0000256" key="11">
    <source>
        <dbReference type="ARBA" id="ARBA00023157"/>
    </source>
</evidence>
<dbReference type="Proteomes" id="UP000007648">
    <property type="component" value="Unassembled WGS sequence"/>
</dbReference>
<gene>
    <name evidence="16" type="primary">LOC100925367</name>
</gene>
<evidence type="ECO:0000256" key="7">
    <source>
        <dbReference type="ARBA" id="ARBA00022692"/>
    </source>
</evidence>
<dbReference type="GO" id="GO:0032190">
    <property type="term" value="F:acrosin binding"/>
    <property type="evidence" value="ECO:0007669"/>
    <property type="project" value="TreeGrafter"/>
</dbReference>
<evidence type="ECO:0000256" key="6">
    <source>
        <dbReference type="ARBA" id="ARBA00022685"/>
    </source>
</evidence>
<feature type="chain" id="PRO_5029952221" description="Zona pellucida sperm-binding protein 3" evidence="14">
    <location>
        <begin position="25"/>
        <end position="447"/>
    </location>
</feature>
<dbReference type="SMART" id="SM00241">
    <property type="entry name" value="ZP"/>
    <property type="match status" value="1"/>
</dbReference>
<reference evidence="16 17" key="1">
    <citation type="journal article" date="2011" name="Proc. Natl. Acad. Sci. U.S.A.">
        <title>Genetic diversity and population structure of the endangered marsupial Sarcophilus harrisii (Tasmanian devil).</title>
        <authorList>
            <person name="Miller W."/>
            <person name="Hayes V.M."/>
            <person name="Ratan A."/>
            <person name="Petersen D.C."/>
            <person name="Wittekindt N.E."/>
            <person name="Miller J."/>
            <person name="Walenz B."/>
            <person name="Knight J."/>
            <person name="Qi J."/>
            <person name="Zhao F."/>
            <person name="Wang Q."/>
            <person name="Bedoya-Reina O.C."/>
            <person name="Katiyar N."/>
            <person name="Tomsho L.P."/>
            <person name="Kasson L.M."/>
            <person name="Hardie R.A."/>
            <person name="Woodbridge P."/>
            <person name="Tindall E.A."/>
            <person name="Bertelsen M.F."/>
            <person name="Dixon D."/>
            <person name="Pyecroft S."/>
            <person name="Helgen K.M."/>
            <person name="Lesk A.M."/>
            <person name="Pringle T.H."/>
            <person name="Patterson N."/>
            <person name="Zhang Y."/>
            <person name="Kreiss A."/>
            <person name="Woods G.M."/>
            <person name="Jones M.E."/>
            <person name="Schuster S.C."/>
        </authorList>
    </citation>
    <scope>NUCLEOTIDE SEQUENCE [LARGE SCALE GENOMIC DNA]</scope>
</reference>
<keyword evidence="3 14" id="KW-1003">Cell membrane</keyword>
<name>G3WWR5_SARHA</name>
<evidence type="ECO:0000256" key="2">
    <source>
        <dbReference type="ARBA" id="ARBA00017980"/>
    </source>
</evidence>
<dbReference type="InterPro" id="IPR042235">
    <property type="entry name" value="ZP-C_dom"/>
</dbReference>
<dbReference type="GO" id="GO:0005886">
    <property type="term" value="C:plasma membrane"/>
    <property type="evidence" value="ECO:0007669"/>
    <property type="project" value="UniProtKB-SubCell"/>
</dbReference>
<keyword evidence="6 14" id="KW-0165">Cleavage on pair of basic residues</keyword>
<dbReference type="OrthoDB" id="8880842at2759"/>
<keyword evidence="12" id="KW-0325">Glycoprotein</keyword>
<dbReference type="InterPro" id="IPR055356">
    <property type="entry name" value="ZP-N"/>
</dbReference>
<dbReference type="InterPro" id="IPR017977">
    <property type="entry name" value="ZP_dom_CS"/>
</dbReference>
<keyword evidence="5 14" id="KW-0272">Extracellular matrix</keyword>
<dbReference type="Gene3D" id="2.60.40.3210">
    <property type="entry name" value="Zona pellucida, ZP-N domain"/>
    <property type="match status" value="1"/>
</dbReference>
<dbReference type="HOGENOM" id="CLU_047091_1_1_1"/>
<evidence type="ECO:0000256" key="9">
    <source>
        <dbReference type="ARBA" id="ARBA00022989"/>
    </source>
</evidence>
<proteinExistence type="inferred from homology"/>
<dbReference type="InterPro" id="IPR001507">
    <property type="entry name" value="ZP_dom"/>
</dbReference>
<comment type="function">
    <text evidence="14">Component of the zona pellucida, an extracellular matrix surrounding oocytes which mediates sperm binding, induction of the acrosome reaction and prevents post-fertilization polyspermy. The zona pellucida is composed of 3 to 4 glycoproteins, ZP1, ZP2, ZP3, and ZP4. ZP3 is essential for sperm binding and zona matrix formation.</text>
</comment>
<dbReference type="Gene3D" id="2.60.40.4100">
    <property type="entry name" value="Zona pellucida, ZP-C domain"/>
    <property type="match status" value="1"/>
</dbReference>
<evidence type="ECO:0000256" key="5">
    <source>
        <dbReference type="ARBA" id="ARBA00022530"/>
    </source>
</evidence>
<dbReference type="STRING" id="9305.ENSSHAP00000019870"/>
<feature type="signal peptide" evidence="14">
    <location>
        <begin position="1"/>
        <end position="24"/>
    </location>
</feature>
<dbReference type="GO" id="GO:0035805">
    <property type="term" value="C:egg coat"/>
    <property type="evidence" value="ECO:0007669"/>
    <property type="project" value="UniProtKB-SubCell"/>
</dbReference>
<dbReference type="RefSeq" id="XP_003771693.3">
    <property type="nucleotide sequence ID" value="XM_003771645.3"/>
</dbReference>
<reference evidence="16" key="2">
    <citation type="submission" date="2025-08" db="UniProtKB">
        <authorList>
            <consortium name="Ensembl"/>
        </authorList>
    </citation>
    <scope>IDENTIFICATION</scope>
</reference>
<comment type="subcellular location">
    <subcellularLocation>
        <location evidence="14">Zona pellucida</location>
    </subcellularLocation>
    <subcellularLocation>
        <location evidence="14">Cell membrane</location>
        <topology evidence="14">Single-pass type I membrane protein</topology>
    </subcellularLocation>
</comment>
<keyword evidence="9" id="KW-1133">Transmembrane helix</keyword>
<keyword evidence="17" id="KW-1185">Reference proteome</keyword>
<sequence length="447" mass="49396">MGQRGQIGCLFLLLLLSELVPVDLCGSGSSRLPLRGSNSPRSDYKSFLNHSSSWGHGVLTQLLPVRVQCLEMKLVANVQRNLFGKGKLINPSDLTLGPSACQYTTFHESNDTIVFETGLHECGSKLQMTTDLLVYSINLYYNPSPAGNSIILRNGPAVILIECSYPRRSNVSSKAIQPTWIPFSFTQSSQKGLKFTLQLMTDDWSTKRPSNSYQLGDVISIQADVKTGSPVALRLFVDSCVATLKSNQDSAPPYAIIDFHGCLVDGRSENVGSTFISPRSKPETLQFIVDAFKLSREARDQIYITCHLKVTEAADLPDPSNKVCSFNKSSQGWIPVEGTDDICSCCEIGNCRKTYIPNRLTRSHWKRNKLHWKDFPRKENEADVIVGPLVISDVTMHPSSIANQDKTARTNSQGMKKASQAVLLTAGSIVFSISHAIHVGRYDVSFW</sequence>
<dbReference type="GeneTree" id="ENSGT01030000234567"/>
<dbReference type="GO" id="GO:0035803">
    <property type="term" value="P:egg coat formation"/>
    <property type="evidence" value="ECO:0007669"/>
    <property type="project" value="UniProtKB-UniRule"/>
</dbReference>
<dbReference type="PROSITE" id="PS51034">
    <property type="entry name" value="ZP_2"/>
    <property type="match status" value="1"/>
</dbReference>
<dbReference type="Pfam" id="PF23344">
    <property type="entry name" value="ZP-N"/>
    <property type="match status" value="1"/>
</dbReference>
<keyword evidence="11 14" id="KW-1015">Disulfide bond</keyword>
<dbReference type="FunFam" id="2.60.40.3210:FF:000001">
    <property type="entry name" value="Zona pellucida sperm-binding protein 3"/>
    <property type="match status" value="1"/>
</dbReference>
<evidence type="ECO:0000313" key="16">
    <source>
        <dbReference type="Ensembl" id="ENSSHAP00000019870.2"/>
    </source>
</evidence>
<accession>G3WWR5</accession>
<dbReference type="GO" id="GO:0035804">
    <property type="term" value="F:structural constituent of egg coat"/>
    <property type="evidence" value="ECO:0007669"/>
    <property type="project" value="UniProtKB-UniRule"/>
</dbReference>
<dbReference type="GO" id="GO:2000344">
    <property type="term" value="P:positive regulation of acrosome reaction"/>
    <property type="evidence" value="ECO:0007669"/>
    <property type="project" value="UniProtKB-UniRule"/>
</dbReference>
<evidence type="ECO:0000256" key="8">
    <source>
        <dbReference type="ARBA" id="ARBA00022729"/>
    </source>
</evidence>
<keyword evidence="4 14" id="KW-0964">Secreted</keyword>
<dbReference type="InParanoid" id="G3WWR5"/>
<evidence type="ECO:0000256" key="3">
    <source>
        <dbReference type="ARBA" id="ARBA00022475"/>
    </source>
</evidence>
<dbReference type="GeneID" id="100925367"/>
<keyword evidence="7" id="KW-0812">Transmembrane</keyword>
<evidence type="ECO:0000256" key="1">
    <source>
        <dbReference type="ARBA" id="ARBA00006735"/>
    </source>
</evidence>